<proteinExistence type="predicted"/>
<sequence length="232" mass="24848">MRAFLFLIPFGLLICAVITPIFYHSRDVFEEDKVVSKDEEAKLNTTVPNFISTKTTAGNSENASTTTTSTLTDNYTVTTASSTTTQNTIASIDDHKTTPTTESIQSSTAKPTTTTINIASIRTISASIGTTTTTTKRKTTDSAMITTKLSTSSSITPATTTTTVQDPTDPCPLKCLNPDNCVEIVGKDPLVPRKHRKEAEIIAAKEFRLSVGINFPTEAGEPLGNAIHVRSG</sequence>
<evidence type="ECO:0000313" key="1">
    <source>
        <dbReference type="EMBL" id="CAG5077920.1"/>
    </source>
</evidence>
<keyword evidence="2" id="KW-1185">Reference proteome</keyword>
<protein>
    <submittedName>
        <fullName evidence="1">Oidioi.mRNA.OKI2018_I69.PAR.g8844.t1.cds</fullName>
    </submittedName>
</protein>
<reference evidence="1 2" key="1">
    <citation type="submission" date="2021-04" db="EMBL/GenBank/DDBJ databases">
        <authorList>
            <person name="Bliznina A."/>
        </authorList>
    </citation>
    <scope>NUCLEOTIDE SEQUENCE [LARGE SCALE GENOMIC DNA]</scope>
</reference>
<organism evidence="1 2">
    <name type="scientific">Oikopleura dioica</name>
    <name type="common">Tunicate</name>
    <dbReference type="NCBI Taxonomy" id="34765"/>
    <lineage>
        <taxon>Eukaryota</taxon>
        <taxon>Metazoa</taxon>
        <taxon>Chordata</taxon>
        <taxon>Tunicata</taxon>
        <taxon>Appendicularia</taxon>
        <taxon>Copelata</taxon>
        <taxon>Oikopleuridae</taxon>
        <taxon>Oikopleura</taxon>
    </lineage>
</organism>
<dbReference type="Proteomes" id="UP001158576">
    <property type="component" value="Chromosome PAR"/>
</dbReference>
<name>A0ABN7RLY1_OIKDI</name>
<gene>
    <name evidence="1" type="ORF">OKIOD_LOCUS402</name>
</gene>
<accession>A0ABN7RLY1</accession>
<evidence type="ECO:0000313" key="2">
    <source>
        <dbReference type="Proteomes" id="UP001158576"/>
    </source>
</evidence>
<dbReference type="EMBL" id="OU015568">
    <property type="protein sequence ID" value="CAG5077920.1"/>
    <property type="molecule type" value="Genomic_DNA"/>
</dbReference>